<feature type="compositionally biased region" description="Basic and acidic residues" evidence="3">
    <location>
        <begin position="144"/>
        <end position="153"/>
    </location>
</feature>
<evidence type="ECO:0000313" key="5">
    <source>
        <dbReference type="Proteomes" id="UP000749559"/>
    </source>
</evidence>
<evidence type="ECO:0000313" key="4">
    <source>
        <dbReference type="EMBL" id="CAH1796558.1"/>
    </source>
</evidence>
<comment type="subcellular location">
    <subcellularLocation>
        <location evidence="1">Nucleus</location>
    </subcellularLocation>
</comment>
<evidence type="ECO:0000256" key="1">
    <source>
        <dbReference type="ARBA" id="ARBA00004123"/>
    </source>
</evidence>
<dbReference type="EMBL" id="CAIIXF020000010">
    <property type="protein sequence ID" value="CAH1796558.1"/>
    <property type="molecule type" value="Genomic_DNA"/>
</dbReference>
<evidence type="ECO:0000256" key="2">
    <source>
        <dbReference type="ARBA" id="ARBA00023242"/>
    </source>
</evidence>
<protein>
    <submittedName>
        <fullName evidence="4">Uncharacterized protein</fullName>
    </submittedName>
</protein>
<dbReference type="GO" id="GO:0043034">
    <property type="term" value="C:costamere"/>
    <property type="evidence" value="ECO:0007669"/>
    <property type="project" value="TreeGrafter"/>
</dbReference>
<comment type="caution">
    <text evidence="4">The sequence shown here is derived from an EMBL/GenBank/DDBJ whole genome shotgun (WGS) entry which is preliminary data.</text>
</comment>
<feature type="compositionally biased region" description="Acidic residues" evidence="3">
    <location>
        <begin position="309"/>
        <end position="321"/>
    </location>
</feature>
<dbReference type="InterPro" id="IPR052082">
    <property type="entry name" value="Myelin_sheath_structural"/>
</dbReference>
<feature type="region of interest" description="Disordered" evidence="3">
    <location>
        <begin position="224"/>
        <end position="255"/>
    </location>
</feature>
<sequence length="483" mass="52391">DYNVKAPEVDVKAPKPKSKGFFARVKNNISGAFDSDKDVKVKADMKSPDVKAPDVNLDYDHDANLGTSVDYEVPATIVPESEVDVNLKAPNVNLGGAANYDVDVKRPKVDTDLDADANLEVHTPDINMPTVNKPNVDLPDNDLPDIKSSDIERPSMNIKAPDVNAGGDVDVGNIDIDADMKAPEIDIETKKIDVDASVKAPKEGFFSRMKSNISDVLDLSKDNDEKVKEEQAPNVVVPDVDDAVGHDVKGPAEYSTPKPVVIIDSEDAEVKPIGTSLSHPAYSSRKVRSRDYDLTTPTLSSSNYAPGEMEWDYDESSEDSLSEASFKDEESDVSETGFDLEVPDDYKSSEAVNQPAVDVNLPSVKGGIEINGSEKFYQPDGSNQRHSAQSDDDSYVVLDDVPPPPPPLSDEIVAKVEASEKEEKVKPRGFLSSLRETISNALELNDDENKARSEVAVTPPSTSVEAESSTGISTNREIEQTEL</sequence>
<reference evidence="4" key="1">
    <citation type="submission" date="2022-03" db="EMBL/GenBank/DDBJ databases">
        <authorList>
            <person name="Martin C."/>
        </authorList>
    </citation>
    <scope>NUCLEOTIDE SEQUENCE</scope>
</reference>
<gene>
    <name evidence="4" type="ORF">OFUS_LOCUS20953</name>
</gene>
<dbReference type="PANTHER" id="PTHR23348:SF41">
    <property type="entry name" value="NEUROBLAST DIFFERENTIATION-ASSOCIATED PROTEIN AHNAK"/>
    <property type="match status" value="1"/>
</dbReference>
<accession>A0A8S4PRC6</accession>
<dbReference type="GO" id="GO:0043484">
    <property type="term" value="P:regulation of RNA splicing"/>
    <property type="evidence" value="ECO:0007669"/>
    <property type="project" value="TreeGrafter"/>
</dbReference>
<dbReference type="AlphaFoldDB" id="A0A8S4PRC6"/>
<feature type="compositionally biased region" description="Polar residues" evidence="3">
    <location>
        <begin position="459"/>
        <end position="475"/>
    </location>
</feature>
<organism evidence="4 5">
    <name type="scientific">Owenia fusiformis</name>
    <name type="common">Polychaete worm</name>
    <dbReference type="NCBI Taxonomy" id="6347"/>
    <lineage>
        <taxon>Eukaryota</taxon>
        <taxon>Metazoa</taxon>
        <taxon>Spiralia</taxon>
        <taxon>Lophotrochozoa</taxon>
        <taxon>Annelida</taxon>
        <taxon>Polychaeta</taxon>
        <taxon>Sedentaria</taxon>
        <taxon>Canalipalpata</taxon>
        <taxon>Sabellida</taxon>
        <taxon>Oweniida</taxon>
        <taxon>Oweniidae</taxon>
        <taxon>Owenia</taxon>
    </lineage>
</organism>
<dbReference type="Proteomes" id="UP000749559">
    <property type="component" value="Unassembled WGS sequence"/>
</dbReference>
<keyword evidence="5" id="KW-1185">Reference proteome</keyword>
<feature type="region of interest" description="Disordered" evidence="3">
    <location>
        <begin position="122"/>
        <end position="169"/>
    </location>
</feature>
<feature type="non-terminal residue" evidence="4">
    <location>
        <position position="1"/>
    </location>
</feature>
<name>A0A8S4PRC6_OWEFU</name>
<feature type="region of interest" description="Disordered" evidence="3">
    <location>
        <begin position="442"/>
        <end position="483"/>
    </location>
</feature>
<proteinExistence type="predicted"/>
<dbReference type="GO" id="GO:0005634">
    <property type="term" value="C:nucleus"/>
    <property type="evidence" value="ECO:0007669"/>
    <property type="project" value="UniProtKB-SubCell"/>
</dbReference>
<keyword evidence="2" id="KW-0539">Nucleus</keyword>
<feature type="region of interest" description="Disordered" evidence="3">
    <location>
        <begin position="272"/>
        <end position="408"/>
    </location>
</feature>
<feature type="compositionally biased region" description="Polar residues" evidence="3">
    <location>
        <begin position="295"/>
        <end position="304"/>
    </location>
</feature>
<dbReference type="PANTHER" id="PTHR23348">
    <property type="entry name" value="PERIAXIN/AHNAK"/>
    <property type="match status" value="1"/>
</dbReference>
<evidence type="ECO:0000256" key="3">
    <source>
        <dbReference type="SAM" id="MobiDB-lite"/>
    </source>
</evidence>
<dbReference type="OrthoDB" id="8058206at2759"/>